<dbReference type="RefSeq" id="WP_103370668.1">
    <property type="nucleotide sequence ID" value="NZ_CBCRVO010000001.1"/>
</dbReference>
<reference evidence="3 4" key="1">
    <citation type="submission" date="2017-08" db="EMBL/GenBank/DDBJ databases">
        <title>Draft genome sequences of 64 type strains of genus Staph aureus.</title>
        <authorList>
            <person name="Cole K."/>
            <person name="Golubchik T."/>
            <person name="Russell J."/>
            <person name="Foster D."/>
            <person name="Llewelyn M."/>
            <person name="Wilson D."/>
            <person name="Crook D."/>
            <person name="Paul J."/>
        </authorList>
    </citation>
    <scope>NUCLEOTIDE SEQUENCE [LARGE SCALE GENOMIC DNA]</scope>
    <source>
        <strain evidence="3 4">DSM 29875</strain>
    </source>
</reference>
<dbReference type="EMBL" id="PPPX01000001">
    <property type="protein sequence ID" value="POA09245.1"/>
    <property type="molecule type" value="Genomic_DNA"/>
</dbReference>
<dbReference type="Gene3D" id="1.20.1280.250">
    <property type="match status" value="1"/>
</dbReference>
<dbReference type="InterPro" id="IPR010841">
    <property type="entry name" value="EF-G-binding_N"/>
</dbReference>
<feature type="domain" description="Elongation factor G-binding protein N-terminal" evidence="1">
    <location>
        <begin position="5"/>
        <end position="85"/>
    </location>
</feature>
<name>A0A2K4FE92_9STAP</name>
<dbReference type="Proteomes" id="UP000242712">
    <property type="component" value="Unassembled WGS sequence"/>
</dbReference>
<feature type="domain" description="Elongation factor G-binding protein C-terminal treble-clef zinc-finger" evidence="2">
    <location>
        <begin position="98"/>
        <end position="198"/>
    </location>
</feature>
<organism evidence="3 4">
    <name type="scientific">Staphylococcus argensis</name>
    <dbReference type="NCBI Taxonomy" id="1607738"/>
    <lineage>
        <taxon>Bacteria</taxon>
        <taxon>Bacillati</taxon>
        <taxon>Bacillota</taxon>
        <taxon>Bacilli</taxon>
        <taxon>Bacillales</taxon>
        <taxon>Staphylococcaceae</taxon>
        <taxon>Staphylococcus</taxon>
    </lineage>
</organism>
<sequence>MSLLYPHQFHDIEHRVARLINVYKSVNDTRTISLIQSETQDHILSLFPKKTLELEKWVDQLMTLDLSTYKAEKLLAEMKPYVKPFTHPTPQQVKKVFRKVKKLKTPKISEEVLYDSTYIGWTDIASQRKYILYYDKNGKLQGFYGDLSPQVVKGFCSICNKESNVSLFMRKTNQSSDGRYTKKGDYICHDSLKCNRQLDSLVHFQNFLHKIQ</sequence>
<keyword evidence="3" id="KW-0251">Elongation factor</keyword>
<accession>A0A2K4FE92</accession>
<dbReference type="InterPro" id="IPR038344">
    <property type="entry name" value="EF-G_N_sf"/>
</dbReference>
<dbReference type="OrthoDB" id="1891078at2"/>
<dbReference type="Pfam" id="PF16571">
    <property type="entry name" value="FBP_C"/>
    <property type="match status" value="1"/>
</dbReference>
<dbReference type="GeneID" id="98296791"/>
<evidence type="ECO:0000313" key="3">
    <source>
        <dbReference type="EMBL" id="POA09245.1"/>
    </source>
</evidence>
<evidence type="ECO:0000259" key="1">
    <source>
        <dbReference type="Pfam" id="PF07299"/>
    </source>
</evidence>
<dbReference type="AlphaFoldDB" id="A0A2K4FE92"/>
<proteinExistence type="predicted"/>
<dbReference type="GO" id="GO:0003746">
    <property type="term" value="F:translation elongation factor activity"/>
    <property type="evidence" value="ECO:0007669"/>
    <property type="project" value="UniProtKB-KW"/>
</dbReference>
<gene>
    <name evidence="3" type="ORF">CD039_00330</name>
</gene>
<comment type="caution">
    <text evidence="3">The sequence shown here is derived from an EMBL/GenBank/DDBJ whole genome shotgun (WGS) entry which is preliminary data.</text>
</comment>
<keyword evidence="3" id="KW-0648">Protein biosynthesis</keyword>
<dbReference type="CDD" id="cd16342">
    <property type="entry name" value="FusC_FusB"/>
    <property type="match status" value="1"/>
</dbReference>
<keyword evidence="4" id="KW-1185">Reference proteome</keyword>
<dbReference type="Pfam" id="PF07299">
    <property type="entry name" value="EF-G-binding_N"/>
    <property type="match status" value="1"/>
</dbReference>
<evidence type="ECO:0000259" key="2">
    <source>
        <dbReference type="Pfam" id="PF16571"/>
    </source>
</evidence>
<evidence type="ECO:0000313" key="4">
    <source>
        <dbReference type="Proteomes" id="UP000242712"/>
    </source>
</evidence>
<dbReference type="InterPro" id="IPR032330">
    <property type="entry name" value="EF-G-binding_C"/>
</dbReference>
<protein>
    <submittedName>
        <fullName evidence="3">Elongation factor G-binding protein</fullName>
    </submittedName>
</protein>